<dbReference type="InterPro" id="IPR019412">
    <property type="entry name" value="IML2/TPR_39"/>
</dbReference>
<name>A0A4P9W4X7_9FUNG</name>
<feature type="non-terminal residue" evidence="1">
    <location>
        <position position="1"/>
    </location>
</feature>
<dbReference type="OrthoDB" id="43460at2759"/>
<reference evidence="2" key="1">
    <citation type="journal article" date="2018" name="Nat. Microbiol.">
        <title>Leveraging single-cell genomics to expand the fungal tree of life.</title>
        <authorList>
            <person name="Ahrendt S.R."/>
            <person name="Quandt C.A."/>
            <person name="Ciobanu D."/>
            <person name="Clum A."/>
            <person name="Salamov A."/>
            <person name="Andreopoulos B."/>
            <person name="Cheng J.F."/>
            <person name="Woyke T."/>
            <person name="Pelin A."/>
            <person name="Henrissat B."/>
            <person name="Reynolds N.K."/>
            <person name="Benny G.L."/>
            <person name="Smith M.E."/>
            <person name="James T.Y."/>
            <person name="Grigoriev I.V."/>
        </authorList>
    </citation>
    <scope>NUCLEOTIDE SEQUENCE [LARGE SCALE GENOMIC DNA]</scope>
</reference>
<feature type="non-terminal residue" evidence="1">
    <location>
        <position position="231"/>
    </location>
</feature>
<keyword evidence="2" id="KW-1185">Reference proteome</keyword>
<dbReference type="PANTHER" id="PTHR31859:SF1">
    <property type="entry name" value="TETRATRICOPEPTIDE REPEAT PROTEIN 39C"/>
    <property type="match status" value="1"/>
</dbReference>
<dbReference type="EMBL" id="KZ997768">
    <property type="protein sequence ID" value="RKO86982.1"/>
    <property type="molecule type" value="Genomic_DNA"/>
</dbReference>
<evidence type="ECO:0000313" key="1">
    <source>
        <dbReference type="EMBL" id="RKO86982.1"/>
    </source>
</evidence>
<organism evidence="1 2">
    <name type="scientific">Blyttiomyces helicus</name>
    <dbReference type="NCBI Taxonomy" id="388810"/>
    <lineage>
        <taxon>Eukaryota</taxon>
        <taxon>Fungi</taxon>
        <taxon>Fungi incertae sedis</taxon>
        <taxon>Chytridiomycota</taxon>
        <taxon>Chytridiomycota incertae sedis</taxon>
        <taxon>Chytridiomycetes</taxon>
        <taxon>Chytridiomycetes incertae sedis</taxon>
        <taxon>Blyttiomyces</taxon>
    </lineage>
</organism>
<protein>
    <submittedName>
        <fullName evidence="1">Uncharacterized protein</fullName>
    </submittedName>
</protein>
<proteinExistence type="predicted"/>
<dbReference type="GO" id="GO:0005741">
    <property type="term" value="C:mitochondrial outer membrane"/>
    <property type="evidence" value="ECO:0007669"/>
    <property type="project" value="TreeGrafter"/>
</dbReference>
<dbReference type="GO" id="GO:0005634">
    <property type="term" value="C:nucleus"/>
    <property type="evidence" value="ECO:0007669"/>
    <property type="project" value="TreeGrafter"/>
</dbReference>
<dbReference type="GO" id="GO:0005829">
    <property type="term" value="C:cytosol"/>
    <property type="evidence" value="ECO:0007669"/>
    <property type="project" value="TreeGrafter"/>
</dbReference>
<gene>
    <name evidence="1" type="ORF">BDK51DRAFT_11597</name>
</gene>
<dbReference type="Proteomes" id="UP000269721">
    <property type="component" value="Unassembled WGS sequence"/>
</dbReference>
<dbReference type="PANTHER" id="PTHR31859">
    <property type="entry name" value="TETRATRICOPEPTIDE REPEAT PROTEIN 39 FAMILY MEMBER"/>
    <property type="match status" value="1"/>
</dbReference>
<dbReference type="Pfam" id="PF10300">
    <property type="entry name" value="Iml2-TPR_39"/>
    <property type="match status" value="1"/>
</dbReference>
<evidence type="ECO:0000313" key="2">
    <source>
        <dbReference type="Proteomes" id="UP000269721"/>
    </source>
</evidence>
<dbReference type="AlphaFoldDB" id="A0A4P9W4X7"/>
<sequence length="231" mass="26260">DPEKNRDKVGEMLKEVPKLTQKIAGKSIPLEKFVSRKARKFHLQDRRLFFPWLEILYIFNGFDTIPSATVTEHLAAIDAALSKLESSGSATSDHLPYATYADDVCLARFLKGVLIREEAYPHAQTLMPVEELARLPVPEARVEERLSYAARQLEFVISQAHDIKLDHWILPFARFELGQLYMRSRAYPKARREYEAALNGGVAEDEAGSAKKKASLENMLHFRAHNALVKL</sequence>
<accession>A0A4P9W4X7</accession>